<dbReference type="SUPFAM" id="SSF103084">
    <property type="entry name" value="Holliday junction resolvase RusA"/>
    <property type="match status" value="1"/>
</dbReference>
<dbReference type="Pfam" id="PF05866">
    <property type="entry name" value="RusA"/>
    <property type="match status" value="1"/>
</dbReference>
<dbReference type="AlphaFoldDB" id="A0A430F7U8"/>
<dbReference type="GO" id="GO:0000287">
    <property type="term" value="F:magnesium ion binding"/>
    <property type="evidence" value="ECO:0007669"/>
    <property type="project" value="InterPro"/>
</dbReference>
<dbReference type="GO" id="GO:0006310">
    <property type="term" value="P:DNA recombination"/>
    <property type="evidence" value="ECO:0007669"/>
    <property type="project" value="InterPro"/>
</dbReference>
<dbReference type="Gene3D" id="3.30.1330.70">
    <property type="entry name" value="Holliday junction resolvase RusA"/>
    <property type="match status" value="1"/>
</dbReference>
<keyword evidence="2" id="KW-1185">Reference proteome</keyword>
<dbReference type="InterPro" id="IPR008822">
    <property type="entry name" value="Endonuclease_RusA-like"/>
</dbReference>
<gene>
    <name evidence="1" type="ORF">D2E22_1050</name>
</gene>
<reference evidence="1 2" key="1">
    <citation type="submission" date="2018-09" db="EMBL/GenBank/DDBJ databases">
        <title>Characterization of the phylogenetic diversity of five novel species belonging to the genus Bifidobacterium.</title>
        <authorList>
            <person name="Lugli G.A."/>
            <person name="Duranti S."/>
            <person name="Milani C."/>
        </authorList>
    </citation>
    <scope>NUCLEOTIDE SEQUENCE [LARGE SCALE GENOMIC DNA]</scope>
    <source>
        <strain evidence="1 2">2020B</strain>
    </source>
</reference>
<accession>A0A430F7U8</accession>
<dbReference type="InterPro" id="IPR036614">
    <property type="entry name" value="RusA-like_sf"/>
</dbReference>
<dbReference type="RefSeq" id="WP_241218196.1">
    <property type="nucleotide sequence ID" value="NZ_QXGI01000003.1"/>
</dbReference>
<dbReference type="Proteomes" id="UP000288052">
    <property type="component" value="Unassembled WGS sequence"/>
</dbReference>
<name>A0A430F7U8_9BIFI</name>
<dbReference type="EMBL" id="QXGI01000003">
    <property type="protein sequence ID" value="RSX48912.1"/>
    <property type="molecule type" value="Genomic_DNA"/>
</dbReference>
<sequence length="150" mass="17301">MQALTLIIPRPPVPKGRPRVYKGRGVTPERTRREEQAIRDIFREEYPDFTPLTGRLLVTCQFWMPRNGRPDVDNLLKLVTDSLNGLAYKDDEQIELLMGIRHLPDRKVPGRNGKPRWRKAGDPLTCCGEPYEPHTSIRIEETINQEGNQS</sequence>
<proteinExistence type="predicted"/>
<protein>
    <submittedName>
        <fullName evidence="1">Endodeoxyribonuclease RusA</fullName>
    </submittedName>
</protein>
<evidence type="ECO:0000313" key="1">
    <source>
        <dbReference type="EMBL" id="RSX48912.1"/>
    </source>
</evidence>
<evidence type="ECO:0000313" key="2">
    <source>
        <dbReference type="Proteomes" id="UP000288052"/>
    </source>
</evidence>
<organism evidence="1 2">
    <name type="scientific">Bifidobacterium castoris</name>
    <dbReference type="NCBI Taxonomy" id="2306972"/>
    <lineage>
        <taxon>Bacteria</taxon>
        <taxon>Bacillati</taxon>
        <taxon>Actinomycetota</taxon>
        <taxon>Actinomycetes</taxon>
        <taxon>Bifidobacteriales</taxon>
        <taxon>Bifidobacteriaceae</taxon>
        <taxon>Bifidobacterium</taxon>
    </lineage>
</organism>
<dbReference type="GO" id="GO:0006281">
    <property type="term" value="P:DNA repair"/>
    <property type="evidence" value="ECO:0007669"/>
    <property type="project" value="InterPro"/>
</dbReference>
<comment type="caution">
    <text evidence="1">The sequence shown here is derived from an EMBL/GenBank/DDBJ whole genome shotgun (WGS) entry which is preliminary data.</text>
</comment>